<keyword evidence="6 14" id="KW-1133">Transmembrane helix</keyword>
<dbReference type="Pfam" id="PF13853">
    <property type="entry name" value="7tm_4"/>
    <property type="match status" value="1"/>
</dbReference>
<keyword evidence="7 13" id="KW-0297">G-protein coupled receptor</keyword>
<evidence type="ECO:0000313" key="17">
    <source>
        <dbReference type="RefSeq" id="XP_015275419.1"/>
    </source>
</evidence>
<evidence type="ECO:0000256" key="10">
    <source>
        <dbReference type="ARBA" id="ARBA00023170"/>
    </source>
</evidence>
<evidence type="ECO:0000256" key="12">
    <source>
        <dbReference type="ARBA" id="ARBA00023224"/>
    </source>
</evidence>
<dbReference type="InterPro" id="IPR000725">
    <property type="entry name" value="Olfact_rcpt"/>
</dbReference>
<dbReference type="Proteomes" id="UP000694871">
    <property type="component" value="Unplaced"/>
</dbReference>
<evidence type="ECO:0000313" key="16">
    <source>
        <dbReference type="Proteomes" id="UP000694871"/>
    </source>
</evidence>
<dbReference type="SUPFAM" id="SSF81321">
    <property type="entry name" value="Family A G protein-coupled receptor-like"/>
    <property type="match status" value="1"/>
</dbReference>
<evidence type="ECO:0000256" key="1">
    <source>
        <dbReference type="ARBA" id="ARBA00004651"/>
    </source>
</evidence>
<evidence type="ECO:0000259" key="15">
    <source>
        <dbReference type="PROSITE" id="PS50262"/>
    </source>
</evidence>
<dbReference type="PROSITE" id="PS00237">
    <property type="entry name" value="G_PROTEIN_RECEP_F1_1"/>
    <property type="match status" value="1"/>
</dbReference>
<evidence type="ECO:0000256" key="5">
    <source>
        <dbReference type="ARBA" id="ARBA00022725"/>
    </source>
</evidence>
<feature type="transmembrane region" description="Helical" evidence="14">
    <location>
        <begin position="197"/>
        <end position="227"/>
    </location>
</feature>
<protein>
    <recommendedName>
        <fullName evidence="14">Olfactory receptor</fullName>
    </recommendedName>
</protein>
<evidence type="ECO:0000256" key="9">
    <source>
        <dbReference type="ARBA" id="ARBA00023157"/>
    </source>
</evidence>
<gene>
    <name evidence="17" type="primary">LOC107117770</name>
</gene>
<name>A0ABM1KNY2_GEKJA</name>
<feature type="transmembrane region" description="Helical" evidence="14">
    <location>
        <begin position="98"/>
        <end position="120"/>
    </location>
</feature>
<evidence type="ECO:0000256" key="13">
    <source>
        <dbReference type="RuleBase" id="RU000688"/>
    </source>
</evidence>
<keyword evidence="2 14" id="KW-1003">Cell membrane</keyword>
<dbReference type="PANTHER" id="PTHR24242">
    <property type="entry name" value="G-PROTEIN COUPLED RECEPTOR"/>
    <property type="match status" value="1"/>
</dbReference>
<dbReference type="Gene3D" id="1.20.1070.10">
    <property type="entry name" value="Rhodopsin 7-helix transmembrane proteins"/>
    <property type="match status" value="1"/>
</dbReference>
<feature type="transmembrane region" description="Helical" evidence="14">
    <location>
        <begin position="140"/>
        <end position="163"/>
    </location>
</feature>
<keyword evidence="9" id="KW-1015">Disulfide bond</keyword>
<comment type="subcellular location">
    <subcellularLocation>
        <location evidence="1 14">Cell membrane</location>
        <topology evidence="1 14">Multi-pass membrane protein</topology>
    </subcellularLocation>
</comment>
<keyword evidence="10 13" id="KW-0675">Receptor</keyword>
<proteinExistence type="inferred from homology"/>
<feature type="transmembrane region" description="Helical" evidence="14">
    <location>
        <begin position="239"/>
        <end position="261"/>
    </location>
</feature>
<dbReference type="PANTHER" id="PTHR24242:SF227">
    <property type="entry name" value="OLFACTORY RECEPTOR"/>
    <property type="match status" value="1"/>
</dbReference>
<dbReference type="PRINTS" id="PR00245">
    <property type="entry name" value="OLFACTORYR"/>
</dbReference>
<reference evidence="17" key="1">
    <citation type="submission" date="2025-08" db="UniProtKB">
        <authorList>
            <consortium name="RefSeq"/>
        </authorList>
    </citation>
    <scope>IDENTIFICATION</scope>
</reference>
<evidence type="ECO:0000256" key="14">
    <source>
        <dbReference type="RuleBase" id="RU363047"/>
    </source>
</evidence>
<evidence type="ECO:0000256" key="7">
    <source>
        <dbReference type="ARBA" id="ARBA00023040"/>
    </source>
</evidence>
<keyword evidence="4 13" id="KW-0812">Transmembrane</keyword>
<comment type="similarity">
    <text evidence="13">Belongs to the G-protein coupled receptor 1 family.</text>
</comment>
<evidence type="ECO:0000256" key="6">
    <source>
        <dbReference type="ARBA" id="ARBA00022989"/>
    </source>
</evidence>
<sequence length="328" mass="36943">MEFTNGTVQEFILLGFEVGQLQRLLLLVFFTLLYMLAMAENITIITLVVLDIHLSRLPMYILLRNFSWLEICYVNTTMPRMLLDLALSNKIISFGSCFLQFYVFCSLGSTECFFLSSMALDRYLAICHPLRYPQIMSPNFCYVLVTASWVLGFLASIVPVTLISMMSYCGPNVIDHFLCDPGPIMALACPPLPKAPIISLIFINVLVILGNIVFTVLSYGSVIITLMKNSSKGNRGKSFSTISFHLLVVTLFYGPLAGIYIKPREADSNVTKIVTLCYTAITPFLNPLIYCLRNDQVKEALFRLWRRKAVFLKSKIDSAKKRKGTGNI</sequence>
<evidence type="ECO:0000256" key="8">
    <source>
        <dbReference type="ARBA" id="ARBA00023136"/>
    </source>
</evidence>
<dbReference type="InterPro" id="IPR000276">
    <property type="entry name" value="GPCR_Rhodpsn"/>
</dbReference>
<keyword evidence="16" id="KW-1185">Reference proteome</keyword>
<accession>A0ABM1KNY2</accession>
<keyword evidence="12 13" id="KW-0807">Transducer</keyword>
<evidence type="ECO:0000256" key="3">
    <source>
        <dbReference type="ARBA" id="ARBA00022606"/>
    </source>
</evidence>
<keyword evidence="5 14" id="KW-0552">Olfaction</keyword>
<evidence type="ECO:0000256" key="4">
    <source>
        <dbReference type="ARBA" id="ARBA00022692"/>
    </source>
</evidence>
<organism evidence="16 17">
    <name type="scientific">Gekko japonicus</name>
    <name type="common">Schlegel's Japanese gecko</name>
    <dbReference type="NCBI Taxonomy" id="146911"/>
    <lineage>
        <taxon>Eukaryota</taxon>
        <taxon>Metazoa</taxon>
        <taxon>Chordata</taxon>
        <taxon>Craniata</taxon>
        <taxon>Vertebrata</taxon>
        <taxon>Euteleostomi</taxon>
        <taxon>Lepidosauria</taxon>
        <taxon>Squamata</taxon>
        <taxon>Bifurcata</taxon>
        <taxon>Gekkota</taxon>
        <taxon>Gekkonidae</taxon>
        <taxon>Gekkoninae</taxon>
        <taxon>Gekko</taxon>
    </lineage>
</organism>
<dbReference type="PROSITE" id="PS50262">
    <property type="entry name" value="G_PROTEIN_RECEP_F1_2"/>
    <property type="match status" value="1"/>
</dbReference>
<keyword evidence="11" id="KW-0325">Glycoprotein</keyword>
<dbReference type="InterPro" id="IPR017452">
    <property type="entry name" value="GPCR_Rhodpsn_7TM"/>
</dbReference>
<keyword evidence="8 14" id="KW-0472">Membrane</keyword>
<dbReference type="RefSeq" id="XP_015275419.1">
    <property type="nucleotide sequence ID" value="XM_015419933.1"/>
</dbReference>
<dbReference type="GeneID" id="107117770"/>
<feature type="transmembrane region" description="Helical" evidence="14">
    <location>
        <begin position="24"/>
        <end position="50"/>
    </location>
</feature>
<feature type="domain" description="G-protein coupled receptors family 1 profile" evidence="15">
    <location>
        <begin position="40"/>
        <end position="290"/>
    </location>
</feature>
<feature type="transmembrane region" description="Helical" evidence="14">
    <location>
        <begin position="273"/>
        <end position="292"/>
    </location>
</feature>
<keyword evidence="3 14" id="KW-0716">Sensory transduction</keyword>
<evidence type="ECO:0000256" key="11">
    <source>
        <dbReference type="ARBA" id="ARBA00023180"/>
    </source>
</evidence>
<feature type="transmembrane region" description="Helical" evidence="14">
    <location>
        <begin position="57"/>
        <end position="78"/>
    </location>
</feature>
<dbReference type="InterPro" id="IPR050939">
    <property type="entry name" value="Olfactory_GPCR1"/>
</dbReference>
<evidence type="ECO:0000256" key="2">
    <source>
        <dbReference type="ARBA" id="ARBA00022475"/>
    </source>
</evidence>
<dbReference type="PRINTS" id="PR00237">
    <property type="entry name" value="GPCRRHODOPSN"/>
</dbReference>